<name>A0A0K1KYT5_LACPA</name>
<feature type="transmembrane region" description="Helical" evidence="1">
    <location>
        <begin position="215"/>
        <end position="240"/>
    </location>
</feature>
<comment type="caution">
    <text evidence="3">The sequence shown here is derived from an EMBL/GenBank/DDBJ whole genome shotgun (WGS) entry which is preliminary data.</text>
</comment>
<keyword evidence="1" id="KW-0812">Transmembrane</keyword>
<evidence type="ECO:0000313" key="6">
    <source>
        <dbReference type="Proteomes" id="UP000284123"/>
    </source>
</evidence>
<dbReference type="Proteomes" id="UP000284123">
    <property type="component" value="Unassembled WGS sequence"/>
</dbReference>
<gene>
    <name evidence="2" type="ORF">ACX51_10740</name>
    <name evidence="3" type="ORF">FAM18157_00620</name>
    <name evidence="4" type="ORF">FAM6012_00643</name>
</gene>
<evidence type="ECO:0000313" key="7">
    <source>
        <dbReference type="Proteomes" id="UP000284716"/>
    </source>
</evidence>
<evidence type="ECO:0008006" key="8">
    <source>
        <dbReference type="Google" id="ProtNLM"/>
    </source>
</evidence>
<organism evidence="3 7">
    <name type="scientific">Lacticaseibacillus paracasei</name>
    <name type="common">Lactobacillus paracasei</name>
    <dbReference type="NCBI Taxonomy" id="1597"/>
    <lineage>
        <taxon>Bacteria</taxon>
        <taxon>Bacillati</taxon>
        <taxon>Bacillota</taxon>
        <taxon>Bacilli</taxon>
        <taxon>Lactobacillales</taxon>
        <taxon>Lactobacillaceae</taxon>
        <taxon>Lacticaseibacillus</taxon>
    </lineage>
</organism>
<evidence type="ECO:0000256" key="1">
    <source>
        <dbReference type="SAM" id="Phobius"/>
    </source>
</evidence>
<evidence type="ECO:0000313" key="3">
    <source>
        <dbReference type="EMBL" id="RND83411.1"/>
    </source>
</evidence>
<dbReference type="EMBL" id="LKGI01000042">
    <property type="protein sequence ID" value="RNE32410.1"/>
    <property type="molecule type" value="Genomic_DNA"/>
</dbReference>
<dbReference type="Proteomes" id="UP000284716">
    <property type="component" value="Unassembled WGS sequence"/>
</dbReference>
<reference evidence="6 7" key="2">
    <citation type="journal article" date="2018" name="Front. Microbiol.">
        <title>Conversion of Methionine to Cysteine in Lactobacillus paracasei Depends on the Highly Mobile cysK-ctl-cysE Gene Cluster.</title>
        <authorList>
            <person name="Wuthrich D."/>
            <person name="Irmler S."/>
            <person name="Berthoud H."/>
            <person name="Guggenbuhl B."/>
            <person name="Eugster E."/>
            <person name="Bruggmann R."/>
        </authorList>
    </citation>
    <scope>NUCLEOTIDE SEQUENCE [LARGE SCALE GENOMIC DNA]</scope>
    <source>
        <strain evidence="3 7">FAM18157</strain>
        <strain evidence="4 6">FAM6012</strain>
    </source>
</reference>
<dbReference type="AlphaFoldDB" id="A0A0K1KYT5"/>
<dbReference type="RefSeq" id="WP_003585070.1">
    <property type="nucleotide sequence ID" value="NZ_AFYO01000031.1"/>
</dbReference>
<proteinExistence type="predicted"/>
<sequence length="248" mass="28425">MHFFERTFSGFRYHRRYYIVMMLLSVAFCLISIMLMTSEMIDQSAQAAFLQRLNSFGTQNRQTILLSTQVGQAHIQMVQAAQSMLTKVVFADGLLWLAGTAWLWRRRRSETDALYLVGKSSMSIGLQYAFEAIFSFLISFIVSIFLVVLLNDQLIYFLTTTNRSVFAHLLQQKYDSIAMNHAFEQLFARHLTGFTRETLFYYGSKTDDMTQPTGFLSALGNGLAVIFITNIGLVTPLSMLRKRRALPR</sequence>
<dbReference type="Proteomes" id="UP000237433">
    <property type="component" value="Unassembled WGS sequence"/>
</dbReference>
<evidence type="ECO:0000313" key="5">
    <source>
        <dbReference type="Proteomes" id="UP000237433"/>
    </source>
</evidence>
<dbReference type="EMBL" id="LGIY01000018">
    <property type="protein sequence ID" value="POE41931.1"/>
    <property type="molecule type" value="Genomic_DNA"/>
</dbReference>
<feature type="transmembrane region" description="Helical" evidence="1">
    <location>
        <begin position="125"/>
        <end position="150"/>
    </location>
</feature>
<accession>A0A0K1KYT5</accession>
<keyword evidence="1" id="KW-1133">Transmembrane helix</keyword>
<feature type="transmembrane region" description="Helical" evidence="1">
    <location>
        <begin position="84"/>
        <end position="104"/>
    </location>
</feature>
<reference evidence="2 5" key="1">
    <citation type="journal article" date="2015" name="J. Am. Soc. Brew. Chem.">
        <title>Dissolved carbon dioxide selects for lactic acid bacteria able to grow in and spoil packaged beer.</title>
        <authorList>
            <person name="Bergsveinson J."/>
            <person name="Redekop A."/>
            <person name="Zoerb S."/>
            <person name="Ziola B."/>
        </authorList>
    </citation>
    <scope>NUCLEOTIDE SEQUENCE [LARGE SCALE GENOMIC DNA]</scope>
    <source>
        <strain evidence="2 5">CCC B1205</strain>
    </source>
</reference>
<evidence type="ECO:0000313" key="4">
    <source>
        <dbReference type="EMBL" id="RNE32410.1"/>
    </source>
</evidence>
<protein>
    <recommendedName>
        <fullName evidence="8">ABC transporter permease</fullName>
    </recommendedName>
</protein>
<dbReference type="EMBL" id="LKFS01000030">
    <property type="protein sequence ID" value="RND83411.1"/>
    <property type="molecule type" value="Genomic_DNA"/>
</dbReference>
<keyword evidence="1" id="KW-0472">Membrane</keyword>
<evidence type="ECO:0000313" key="2">
    <source>
        <dbReference type="EMBL" id="POE41931.1"/>
    </source>
</evidence>